<proteinExistence type="predicted"/>
<dbReference type="InterPro" id="IPR027417">
    <property type="entry name" value="P-loop_NTPase"/>
</dbReference>
<protein>
    <submittedName>
        <fullName evidence="1">Uncharacterized protein</fullName>
    </submittedName>
</protein>
<name>A0A6C0EXB2_9ZZZZ</name>
<reference evidence="1" key="1">
    <citation type="journal article" date="2020" name="Nature">
        <title>Giant virus diversity and host interactions through global metagenomics.</title>
        <authorList>
            <person name="Schulz F."/>
            <person name="Roux S."/>
            <person name="Paez-Espino D."/>
            <person name="Jungbluth S."/>
            <person name="Walsh D.A."/>
            <person name="Denef V.J."/>
            <person name="McMahon K.D."/>
            <person name="Konstantinidis K.T."/>
            <person name="Eloe-Fadrosh E.A."/>
            <person name="Kyrpides N.C."/>
            <person name="Woyke T."/>
        </authorList>
    </citation>
    <scope>NUCLEOTIDE SEQUENCE</scope>
    <source>
        <strain evidence="1">GVMAG-M-3300009161-34</strain>
    </source>
</reference>
<evidence type="ECO:0000313" key="1">
    <source>
        <dbReference type="EMBL" id="QHT33163.1"/>
    </source>
</evidence>
<accession>A0A6C0EXB2</accession>
<dbReference type="EMBL" id="MN738959">
    <property type="protein sequence ID" value="QHT33163.1"/>
    <property type="molecule type" value="Genomic_DNA"/>
</dbReference>
<organism evidence="1">
    <name type="scientific">viral metagenome</name>
    <dbReference type="NCBI Taxonomy" id="1070528"/>
    <lineage>
        <taxon>unclassified sequences</taxon>
        <taxon>metagenomes</taxon>
        <taxon>organismal metagenomes</taxon>
    </lineage>
</organism>
<dbReference type="Gene3D" id="3.40.50.300">
    <property type="entry name" value="P-loop containing nucleotide triphosphate hydrolases"/>
    <property type="match status" value="1"/>
</dbReference>
<dbReference type="SUPFAM" id="SSF52540">
    <property type="entry name" value="P-loop containing nucleoside triphosphate hydrolases"/>
    <property type="match status" value="1"/>
</dbReference>
<sequence>MKYLETHFDDYLTTTAQSSLHPKKLKIYQSFPQSLDCLKNIIFYGPKGVGKYTQALSSIKKYSPSELKYEKRLIINSNKENFIIKISDIHFEVDMSLLGCNSKVLWNDVYNQINDVVSTRPEASGIIMCKNFHKIHSELLDIFYSYIQSQSFHKNKLVFIIITEHISFIPDSILNNSQILSIPRPSFANYNKCLTAKNVLDKQLKPSTITKITNIKNISTNITSLSSPYEPVCNAIIEHIKNPNIISFLSFRDILYEILIYDLDIGECVWYILNELIRDNLLNNNNISDVLLKTYIFFQYYNNNYRPIYHLENYVYNLIIYVNGYKEGS</sequence>
<dbReference type="AlphaFoldDB" id="A0A6C0EXB2"/>